<keyword evidence="8" id="KW-1185">Reference proteome</keyword>
<feature type="compositionally biased region" description="Polar residues" evidence="5">
    <location>
        <begin position="916"/>
        <end position="930"/>
    </location>
</feature>
<dbReference type="Pfam" id="PF03454">
    <property type="entry name" value="MoeA_C"/>
    <property type="match status" value="1"/>
</dbReference>
<dbReference type="Pfam" id="PF03453">
    <property type="entry name" value="MoeA_N"/>
    <property type="match status" value="1"/>
</dbReference>
<evidence type="ECO:0000256" key="1">
    <source>
        <dbReference type="ARBA" id="ARBA00005046"/>
    </source>
</evidence>
<dbReference type="STRING" id="1076256.A0A2H3BVE6"/>
<reference evidence="8" key="1">
    <citation type="journal article" date="2017" name="Nat. Ecol. Evol.">
        <title>Genome expansion and lineage-specific genetic innovations in the forest pathogenic fungi Armillaria.</title>
        <authorList>
            <person name="Sipos G."/>
            <person name="Prasanna A.N."/>
            <person name="Walter M.C."/>
            <person name="O'Connor E."/>
            <person name="Balint B."/>
            <person name="Krizsan K."/>
            <person name="Kiss B."/>
            <person name="Hess J."/>
            <person name="Varga T."/>
            <person name="Slot J."/>
            <person name="Riley R."/>
            <person name="Boka B."/>
            <person name="Rigling D."/>
            <person name="Barry K."/>
            <person name="Lee J."/>
            <person name="Mihaltcheva S."/>
            <person name="LaButti K."/>
            <person name="Lipzen A."/>
            <person name="Waldron R."/>
            <person name="Moloney N.M."/>
            <person name="Sperisen C."/>
            <person name="Kredics L."/>
            <person name="Vagvoelgyi C."/>
            <person name="Patrignani A."/>
            <person name="Fitzpatrick D."/>
            <person name="Nagy I."/>
            <person name="Doyle S."/>
            <person name="Anderson J.B."/>
            <person name="Grigoriev I.V."/>
            <person name="Gueldener U."/>
            <person name="Muensterkoetter M."/>
            <person name="Nagy L.G."/>
        </authorList>
    </citation>
    <scope>NUCLEOTIDE SEQUENCE [LARGE SCALE GENOMIC DNA]</scope>
    <source>
        <strain evidence="8">28-4</strain>
    </source>
</reference>
<dbReference type="GO" id="GO:0005829">
    <property type="term" value="C:cytosol"/>
    <property type="evidence" value="ECO:0007669"/>
    <property type="project" value="TreeGrafter"/>
</dbReference>
<evidence type="ECO:0000313" key="8">
    <source>
        <dbReference type="Proteomes" id="UP000218334"/>
    </source>
</evidence>
<evidence type="ECO:0000313" key="7">
    <source>
        <dbReference type="EMBL" id="PBK67026.1"/>
    </source>
</evidence>
<keyword evidence="4" id="KW-0501">Molybdenum cofactor biosynthesis</keyword>
<dbReference type="InterPro" id="IPR038987">
    <property type="entry name" value="MoeA-like"/>
</dbReference>
<dbReference type="NCBIfam" id="TIGR00177">
    <property type="entry name" value="molyb_syn"/>
    <property type="match status" value="2"/>
</dbReference>
<feature type="domain" description="MoaB/Mog" evidence="6">
    <location>
        <begin position="736"/>
        <end position="881"/>
    </location>
</feature>
<dbReference type="PANTHER" id="PTHR10192:SF5">
    <property type="entry name" value="GEPHYRIN"/>
    <property type="match status" value="1"/>
</dbReference>
<dbReference type="Pfam" id="PF00994">
    <property type="entry name" value="MoCF_biosynth"/>
    <property type="match status" value="2"/>
</dbReference>
<dbReference type="PROSITE" id="PS01079">
    <property type="entry name" value="MOCF_BIOSYNTHESIS_2"/>
    <property type="match status" value="1"/>
</dbReference>
<dbReference type="Gene3D" id="3.90.105.10">
    <property type="entry name" value="Molybdopterin biosynthesis moea protein, domain 2"/>
    <property type="match status" value="1"/>
</dbReference>
<dbReference type="InterPro" id="IPR036688">
    <property type="entry name" value="MoeA_C_domain_IV_sf"/>
</dbReference>
<dbReference type="CDD" id="cd00886">
    <property type="entry name" value="MogA_MoaB"/>
    <property type="match status" value="1"/>
</dbReference>
<sequence length="1364" mass="147371">MESSIQEPFSLSTYATSRRLQKKSQKGGKASVYASHTTTPTSSDGYVTVTAQGDGVHILDVSTMHPIVSHTLGPATSFSCPSISHCSLDGAGPVYTTYAAIASSSDLPKEEENRTIWAWKDDPSTNLAESKKKSFLANAPRAVWNGNISLLDADCKVLQTYNSPEEVTILKSFCFSRESCSFVTTDTRAVSVLLLVESCNDSTRVQTFYVGEDRTLSNVGSGIISIQDISDISCSTSGYLTIFSRNGSWHSFQIEVSSTVEVSPTSETLNLAHLTSPSILALNTSHILLAGITSNPDRKIALLLWDLRFSVLLASHSLSIPSGSEDKTTLSLVSASSEVLLIVSPGPSEKVKSTSRSSVLVVPYAVPASSTIANAMGRASSAAPWLAKRPSTSQLDRSQEALLAEMRSAMEQGRPQSASMAFSKWEKKAKGKLDSESQVSFRYVFVKELLAAVLQPGKPANLPYSSEVVRHLLERGVVNANMVETGLLSLLRLRNDWTSIRMALKKVPDLLEVDIVDSLRYIIARHRQEKSNDAVQVDGVTPLNADIPSLPQFLSSCVQYSCSPAALRLAIRRCLPEAEDLVCLLDVLEGWLAQWAGRDFRLLPSKKVVEKNEKGVLVADTVVHEKGADLPPMNDIVSFTQVILDSSLLTLIQHAPAHRVLRKIGARIDPEIQSIDETEQLRGPLEAFVKAQRRLLKATEEGKEPRLDWRQRSKLAHQQASAAIGLYRAERLIFAFSVNYRDTAFKDESADKSGPALITLLQEAGLSCQNRQIVPDEVQRIQHFVKLWSDTGLVDFIITTGGTGFGVRDRTPEAIAPLLEREASGLVHLLLSASLKHTPLAALSRPVAGTIKNTLVVTLPGSTKAVTENVQALLQGGVLNHAIELIRGGTGQQVHSQIGSSHHHHHHDHHGHSIPQPRTNITHDPSASVSSRHRISPFPLISFEDAMDMIMTTVKPLEETVLPVTPALVGYVLAQDVYASHDVPATPTTNVDGYAVICDAIDANGTYTVTTPQRSKSLSPDKICRVNTGAPLPAGADAVIMVEDTELLTTDDDGEEVEIRLLAKVDMGENVRAAGSDVKTGDLVLQKGERILSPGGEIGTLAFVGCKEVKVHRKPIVGILSTGNELVDLQTPVPLSEGSSWGGIWDTNRPSLQAALQGLGYEVIDLGIVSDEVPAHVEAIKKGLDRTDILITTGGTSMGPTDLLKPVIERHFSGTIHFGRVTIKPGKPTTFATIPWTGDVVKPVFALPGNPSSALVTFHIFVVPALRKLGGWPEGMCQLPRAKVELQSPMNLDPRMEFHRVITRAGETGLKAFSTGGQRSSRVASMSGANGLVVLPQRKPDGPQRLEAGELVDAVFIGELQAAV</sequence>
<dbReference type="SUPFAM" id="SSF53218">
    <property type="entry name" value="Molybdenum cofactor biosynthesis proteins"/>
    <property type="match status" value="2"/>
</dbReference>
<evidence type="ECO:0000256" key="3">
    <source>
        <dbReference type="ARBA" id="ARBA00008339"/>
    </source>
</evidence>
<dbReference type="FunFam" id="3.40.980.10:FF:000001">
    <property type="entry name" value="Molybdopterin molybdenumtransferase"/>
    <property type="match status" value="1"/>
</dbReference>
<dbReference type="GO" id="GO:0061599">
    <property type="term" value="F:molybdopterin molybdotransferase activity"/>
    <property type="evidence" value="ECO:0007669"/>
    <property type="project" value="TreeGrafter"/>
</dbReference>
<gene>
    <name evidence="7" type="ORF">ARMSODRAFT_1020992</name>
</gene>
<comment type="pathway">
    <text evidence="1">Cofactor biosynthesis; molybdopterin biosynthesis.</text>
</comment>
<name>A0A2H3BVE6_9AGAR</name>
<dbReference type="CDD" id="cd00887">
    <property type="entry name" value="MoeA"/>
    <property type="match status" value="1"/>
</dbReference>
<evidence type="ECO:0000256" key="5">
    <source>
        <dbReference type="SAM" id="MobiDB-lite"/>
    </source>
</evidence>
<dbReference type="UniPathway" id="UPA00344"/>
<dbReference type="InterPro" id="IPR005110">
    <property type="entry name" value="MoeA_linker/N"/>
</dbReference>
<evidence type="ECO:0000256" key="2">
    <source>
        <dbReference type="ARBA" id="ARBA00007589"/>
    </source>
</evidence>
<dbReference type="EMBL" id="KZ293438">
    <property type="protein sequence ID" value="PBK67026.1"/>
    <property type="molecule type" value="Genomic_DNA"/>
</dbReference>
<dbReference type="Gene3D" id="2.40.340.10">
    <property type="entry name" value="MoeA, C-terminal, domain IV"/>
    <property type="match status" value="1"/>
</dbReference>
<dbReference type="Gene3D" id="2.170.190.11">
    <property type="entry name" value="Molybdopterin biosynthesis moea protein, domain 3"/>
    <property type="match status" value="1"/>
</dbReference>
<accession>A0A2H3BVE6</accession>
<proteinExistence type="inferred from homology"/>
<dbReference type="NCBIfam" id="NF045515">
    <property type="entry name" value="Glp_gephyrin"/>
    <property type="match status" value="1"/>
</dbReference>
<dbReference type="InterPro" id="IPR005111">
    <property type="entry name" value="MoeA_C_domain_IV"/>
</dbReference>
<dbReference type="Gene3D" id="3.40.980.10">
    <property type="entry name" value="MoaB/Mog-like domain"/>
    <property type="match status" value="2"/>
</dbReference>
<dbReference type="InterPro" id="IPR036425">
    <property type="entry name" value="MoaB/Mog-like_dom_sf"/>
</dbReference>
<dbReference type="InterPro" id="IPR036135">
    <property type="entry name" value="MoeA_linker/N_sf"/>
</dbReference>
<dbReference type="Proteomes" id="UP000218334">
    <property type="component" value="Unassembled WGS sequence"/>
</dbReference>
<dbReference type="SUPFAM" id="SSF63882">
    <property type="entry name" value="MoeA N-terminal region -like"/>
    <property type="match status" value="1"/>
</dbReference>
<feature type="region of interest" description="Disordered" evidence="5">
    <location>
        <begin position="894"/>
        <end position="932"/>
    </location>
</feature>
<feature type="domain" description="MoaB/Mog" evidence="6">
    <location>
        <begin position="1118"/>
        <end position="1268"/>
    </location>
</feature>
<dbReference type="SUPFAM" id="SSF63867">
    <property type="entry name" value="MoeA C-terminal domain-like"/>
    <property type="match status" value="1"/>
</dbReference>
<evidence type="ECO:0000259" key="6">
    <source>
        <dbReference type="SMART" id="SM00852"/>
    </source>
</evidence>
<comment type="similarity">
    <text evidence="3">In the C-terminal section; belongs to the MoeA family.</text>
</comment>
<protein>
    <recommendedName>
        <fullName evidence="6">MoaB/Mog domain-containing protein</fullName>
    </recommendedName>
</protein>
<dbReference type="InterPro" id="IPR008284">
    <property type="entry name" value="MoCF_biosynth_CS"/>
</dbReference>
<dbReference type="SMART" id="SM00852">
    <property type="entry name" value="MoCF_biosynth"/>
    <property type="match status" value="2"/>
</dbReference>
<evidence type="ECO:0000256" key="4">
    <source>
        <dbReference type="ARBA" id="ARBA00023150"/>
    </source>
</evidence>
<dbReference type="PANTHER" id="PTHR10192">
    <property type="entry name" value="MOLYBDOPTERIN BIOSYNTHESIS PROTEIN"/>
    <property type="match status" value="1"/>
</dbReference>
<dbReference type="InterPro" id="IPR001453">
    <property type="entry name" value="MoaB/Mog_dom"/>
</dbReference>
<dbReference type="GO" id="GO:0006777">
    <property type="term" value="P:Mo-molybdopterin cofactor biosynthetic process"/>
    <property type="evidence" value="ECO:0007669"/>
    <property type="project" value="UniProtKB-KW"/>
</dbReference>
<organism evidence="7 8">
    <name type="scientific">Armillaria solidipes</name>
    <dbReference type="NCBI Taxonomy" id="1076256"/>
    <lineage>
        <taxon>Eukaryota</taxon>
        <taxon>Fungi</taxon>
        <taxon>Dikarya</taxon>
        <taxon>Basidiomycota</taxon>
        <taxon>Agaricomycotina</taxon>
        <taxon>Agaricomycetes</taxon>
        <taxon>Agaricomycetidae</taxon>
        <taxon>Agaricales</taxon>
        <taxon>Marasmiineae</taxon>
        <taxon>Physalacriaceae</taxon>
        <taxon>Armillaria</taxon>
    </lineage>
</organism>
<feature type="compositionally biased region" description="Basic residues" evidence="5">
    <location>
        <begin position="901"/>
        <end position="912"/>
    </location>
</feature>
<comment type="similarity">
    <text evidence="2">In the N-terminal section; belongs to the MoaB/Mog family.</text>
</comment>